<dbReference type="OrthoDB" id="6703404at2759"/>
<dbReference type="Pfam" id="PF00153">
    <property type="entry name" value="Mito_carr"/>
    <property type="match status" value="3"/>
</dbReference>
<organism evidence="13 14">
    <name type="scientific">Capsaspora owczarzaki (strain ATCC 30864)</name>
    <dbReference type="NCBI Taxonomy" id="595528"/>
    <lineage>
        <taxon>Eukaryota</taxon>
        <taxon>Filasterea</taxon>
        <taxon>Capsaspora</taxon>
    </lineage>
</organism>
<evidence type="ECO:0000256" key="7">
    <source>
        <dbReference type="ARBA" id="ARBA00022989"/>
    </source>
</evidence>
<dbReference type="EMBL" id="KE346368">
    <property type="protein sequence ID" value="KJE95007.1"/>
    <property type="molecule type" value="Genomic_DNA"/>
</dbReference>
<evidence type="ECO:0000256" key="3">
    <source>
        <dbReference type="ARBA" id="ARBA00022448"/>
    </source>
</evidence>
<dbReference type="InterPro" id="IPR051508">
    <property type="entry name" value="Mito_Carrier_Antiporter"/>
</dbReference>
<evidence type="ECO:0000313" key="13">
    <source>
        <dbReference type="EMBL" id="KJE95007.1"/>
    </source>
</evidence>
<keyword evidence="9 10" id="KW-0472">Membrane</keyword>
<gene>
    <name evidence="13" type="ORF">CAOG_005537</name>
</gene>
<evidence type="ECO:0000256" key="10">
    <source>
        <dbReference type="PROSITE-ProRule" id="PRU00282"/>
    </source>
</evidence>
<evidence type="ECO:0000256" key="2">
    <source>
        <dbReference type="ARBA" id="ARBA00006375"/>
    </source>
</evidence>
<feature type="repeat" description="Solcar" evidence="10">
    <location>
        <begin position="134"/>
        <end position="228"/>
    </location>
</feature>
<evidence type="ECO:0000256" key="1">
    <source>
        <dbReference type="ARBA" id="ARBA00004448"/>
    </source>
</evidence>
<dbReference type="Gene3D" id="1.50.40.10">
    <property type="entry name" value="Mitochondrial carrier domain"/>
    <property type="match status" value="1"/>
</dbReference>
<comment type="subcellular location">
    <subcellularLocation>
        <location evidence="1">Mitochondrion inner membrane</location>
        <topology evidence="1">Multi-pass membrane protein</topology>
    </subcellularLocation>
</comment>
<accession>A0A0D2VUE5</accession>
<evidence type="ECO:0000256" key="8">
    <source>
        <dbReference type="ARBA" id="ARBA00023128"/>
    </source>
</evidence>
<dbReference type="PhylomeDB" id="A0A0D2VUE5"/>
<dbReference type="AlphaFoldDB" id="A0A0D2VUE5"/>
<evidence type="ECO:0000256" key="9">
    <source>
        <dbReference type="ARBA" id="ARBA00023136"/>
    </source>
</evidence>
<evidence type="ECO:0000256" key="12">
    <source>
        <dbReference type="SAM" id="MobiDB-lite"/>
    </source>
</evidence>
<protein>
    <submittedName>
        <fullName evidence="13">Solute carrier family 25 member 34</fullName>
    </submittedName>
</protein>
<dbReference type="PROSITE" id="PS50920">
    <property type="entry name" value="SOLCAR"/>
    <property type="match status" value="3"/>
</dbReference>
<dbReference type="InterPro" id="IPR018108">
    <property type="entry name" value="MCP_transmembrane"/>
</dbReference>
<comment type="similarity">
    <text evidence="2 11">Belongs to the mitochondrial carrier (TC 2.A.29) family.</text>
</comment>
<reference evidence="14" key="1">
    <citation type="submission" date="2011-02" db="EMBL/GenBank/DDBJ databases">
        <title>The Genome Sequence of Capsaspora owczarzaki ATCC 30864.</title>
        <authorList>
            <person name="Russ C."/>
            <person name="Cuomo C."/>
            <person name="Burger G."/>
            <person name="Gray M.W."/>
            <person name="Holland P.W.H."/>
            <person name="King N."/>
            <person name="Lang F.B.F."/>
            <person name="Roger A.J."/>
            <person name="Ruiz-Trillo I."/>
            <person name="Young S.K."/>
            <person name="Zeng Q."/>
            <person name="Gargeya S."/>
            <person name="Alvarado L."/>
            <person name="Berlin A."/>
            <person name="Chapman S.B."/>
            <person name="Chen Z."/>
            <person name="Freedman E."/>
            <person name="Gellesch M."/>
            <person name="Goldberg J."/>
            <person name="Griggs A."/>
            <person name="Gujja S."/>
            <person name="Heilman E."/>
            <person name="Heiman D."/>
            <person name="Howarth C."/>
            <person name="Mehta T."/>
            <person name="Neiman D."/>
            <person name="Pearson M."/>
            <person name="Roberts A."/>
            <person name="Saif S."/>
            <person name="Shea T."/>
            <person name="Shenoy N."/>
            <person name="Sisk P."/>
            <person name="Stolte C."/>
            <person name="Sykes S."/>
            <person name="White J."/>
            <person name="Yandava C."/>
            <person name="Haas B."/>
            <person name="Nusbaum C."/>
            <person name="Birren B."/>
        </authorList>
    </citation>
    <scope>NUCLEOTIDE SEQUENCE</scope>
    <source>
        <strain evidence="14">ATCC 30864</strain>
    </source>
</reference>
<dbReference type="RefSeq" id="XP_004346210.1">
    <property type="nucleotide sequence ID" value="XM_004346160.2"/>
</dbReference>
<dbReference type="InParanoid" id="A0A0D2VUE5"/>
<sequence length="337" mass="37159">MSSAATTRPPQAQAQAQAQTPAQAQRPAVPVREYFLGGMASLMACLFSNPFEVVKTRLQLQGELLARGNYVKAYNNAGHAFITIARQEGLRALQRGLSPALAYQLFMNGTRLGVFDPIRRNLIALTHEPTSQRQLIAFNVASGAISGAIGASIGSPFFLIKSRIQAQTSAKGVAFGHQHNYKGVVDAFRQIYAQEGLLGFFRGVNGAVPRVMVGSAVQLSSYDFIKRLVMRETGWDNSFPTHLLSSFGAGFVVTVFMNPFDVVSTRLYNQQVVDGKGAMYNGLIDCFRKVRASEGVRGFYKGFSAHYFRLAPHTVLTFIFWEQLKKLSAQLDSRRHH</sequence>
<keyword evidence="3 11" id="KW-0813">Transport</keyword>
<feature type="region of interest" description="Disordered" evidence="12">
    <location>
        <begin position="1"/>
        <end position="25"/>
    </location>
</feature>
<evidence type="ECO:0000256" key="4">
    <source>
        <dbReference type="ARBA" id="ARBA00022692"/>
    </source>
</evidence>
<keyword evidence="6" id="KW-0999">Mitochondrion inner membrane</keyword>
<dbReference type="PANTHER" id="PTHR45928:SF1">
    <property type="entry name" value="RE38146P"/>
    <property type="match status" value="1"/>
</dbReference>
<dbReference type="InterPro" id="IPR023395">
    <property type="entry name" value="MCP_dom_sf"/>
</dbReference>
<keyword evidence="8" id="KW-0496">Mitochondrion</keyword>
<keyword evidence="5" id="KW-0677">Repeat</keyword>
<feature type="repeat" description="Solcar" evidence="10">
    <location>
        <begin position="32"/>
        <end position="121"/>
    </location>
</feature>
<evidence type="ECO:0000256" key="11">
    <source>
        <dbReference type="RuleBase" id="RU000488"/>
    </source>
</evidence>
<dbReference type="SUPFAM" id="SSF103506">
    <property type="entry name" value="Mitochondrial carrier"/>
    <property type="match status" value="1"/>
</dbReference>
<keyword evidence="4 10" id="KW-0812">Transmembrane</keyword>
<keyword evidence="7" id="KW-1133">Transmembrane helix</keyword>
<dbReference type="eggNOG" id="KOG0755">
    <property type="taxonomic scope" value="Eukaryota"/>
</dbReference>
<dbReference type="Proteomes" id="UP000008743">
    <property type="component" value="Unassembled WGS sequence"/>
</dbReference>
<keyword evidence="14" id="KW-1185">Reference proteome</keyword>
<dbReference type="FunCoup" id="A0A0D2VUE5">
    <property type="interactions" value="49"/>
</dbReference>
<proteinExistence type="inferred from homology"/>
<evidence type="ECO:0000256" key="5">
    <source>
        <dbReference type="ARBA" id="ARBA00022737"/>
    </source>
</evidence>
<name>A0A0D2VUE5_CAPO3</name>
<evidence type="ECO:0000313" key="14">
    <source>
        <dbReference type="Proteomes" id="UP000008743"/>
    </source>
</evidence>
<dbReference type="OMA" id="GFYDPMR"/>
<evidence type="ECO:0000256" key="6">
    <source>
        <dbReference type="ARBA" id="ARBA00022792"/>
    </source>
</evidence>
<dbReference type="PANTHER" id="PTHR45928">
    <property type="entry name" value="RE38146P"/>
    <property type="match status" value="1"/>
</dbReference>
<feature type="repeat" description="Solcar" evidence="10">
    <location>
        <begin position="237"/>
        <end position="327"/>
    </location>
</feature>
<dbReference type="GO" id="GO:0005743">
    <property type="term" value="C:mitochondrial inner membrane"/>
    <property type="evidence" value="ECO:0007669"/>
    <property type="project" value="UniProtKB-SubCell"/>
</dbReference>